<name>A0A5N6T7R5_ASPPS</name>
<dbReference type="RefSeq" id="XP_031918294.1">
    <property type="nucleotide sequence ID" value="XM_032053423.1"/>
</dbReference>
<accession>A0A5N6T7R5</accession>
<evidence type="ECO:0000313" key="3">
    <source>
        <dbReference type="Proteomes" id="UP000325672"/>
    </source>
</evidence>
<keyword evidence="3" id="KW-1185">Reference proteome</keyword>
<dbReference type="EMBL" id="ML743555">
    <property type="protein sequence ID" value="KAE8142231.1"/>
    <property type="molecule type" value="Genomic_DNA"/>
</dbReference>
<dbReference type="Proteomes" id="UP000325672">
    <property type="component" value="Unassembled WGS sequence"/>
</dbReference>
<evidence type="ECO:0000256" key="1">
    <source>
        <dbReference type="SAM" id="MobiDB-lite"/>
    </source>
</evidence>
<proteinExistence type="predicted"/>
<evidence type="ECO:0000313" key="2">
    <source>
        <dbReference type="EMBL" id="KAE8142231.1"/>
    </source>
</evidence>
<feature type="region of interest" description="Disordered" evidence="1">
    <location>
        <begin position="1"/>
        <end position="25"/>
    </location>
</feature>
<organism evidence="2 3">
    <name type="scientific">Aspergillus pseudotamarii</name>
    <dbReference type="NCBI Taxonomy" id="132259"/>
    <lineage>
        <taxon>Eukaryota</taxon>
        <taxon>Fungi</taxon>
        <taxon>Dikarya</taxon>
        <taxon>Ascomycota</taxon>
        <taxon>Pezizomycotina</taxon>
        <taxon>Eurotiomycetes</taxon>
        <taxon>Eurotiomycetidae</taxon>
        <taxon>Eurotiales</taxon>
        <taxon>Aspergillaceae</taxon>
        <taxon>Aspergillus</taxon>
        <taxon>Aspergillus subgen. Circumdati</taxon>
    </lineage>
</organism>
<protein>
    <submittedName>
        <fullName evidence="2">Uncharacterized protein</fullName>
    </submittedName>
</protein>
<dbReference type="AlphaFoldDB" id="A0A5N6T7R5"/>
<sequence>MNSRHKRQSSQDFASTEYNATHKRRDRISIQQNFSDFNSYPTTLRELASYRGPPARTFPIEADATEKTMSLDEYLHGSRLTFWDYLDLRYENSLRDIKQWSLRSGR</sequence>
<gene>
    <name evidence="2" type="ORF">BDV38DRAFT_236165</name>
</gene>
<reference evidence="2 3" key="1">
    <citation type="submission" date="2019-04" db="EMBL/GenBank/DDBJ databases">
        <title>Friends and foes A comparative genomics study of 23 Aspergillus species from section Flavi.</title>
        <authorList>
            <consortium name="DOE Joint Genome Institute"/>
            <person name="Kjaerbolling I."/>
            <person name="Vesth T."/>
            <person name="Frisvad J.C."/>
            <person name="Nybo J.L."/>
            <person name="Theobald S."/>
            <person name="Kildgaard S."/>
            <person name="Isbrandt T."/>
            <person name="Kuo A."/>
            <person name="Sato A."/>
            <person name="Lyhne E.K."/>
            <person name="Kogle M.E."/>
            <person name="Wiebenga A."/>
            <person name="Kun R.S."/>
            <person name="Lubbers R.J."/>
            <person name="Makela M.R."/>
            <person name="Barry K."/>
            <person name="Chovatia M."/>
            <person name="Clum A."/>
            <person name="Daum C."/>
            <person name="Haridas S."/>
            <person name="He G."/>
            <person name="LaButti K."/>
            <person name="Lipzen A."/>
            <person name="Mondo S."/>
            <person name="Riley R."/>
            <person name="Salamov A."/>
            <person name="Simmons B.A."/>
            <person name="Magnuson J.K."/>
            <person name="Henrissat B."/>
            <person name="Mortensen U.H."/>
            <person name="Larsen T.O."/>
            <person name="Devries R.P."/>
            <person name="Grigoriev I.V."/>
            <person name="Machida M."/>
            <person name="Baker S.E."/>
            <person name="Andersen M.R."/>
        </authorList>
    </citation>
    <scope>NUCLEOTIDE SEQUENCE [LARGE SCALE GENOMIC DNA]</scope>
    <source>
        <strain evidence="2 3">CBS 117625</strain>
    </source>
</reference>
<dbReference type="OrthoDB" id="5348779at2759"/>
<dbReference type="GeneID" id="43637633"/>
<feature type="compositionally biased region" description="Polar residues" evidence="1">
    <location>
        <begin position="10"/>
        <end position="19"/>
    </location>
</feature>